<keyword evidence="4" id="KW-0156">Chromatin regulator</keyword>
<dbReference type="GO" id="GO:0007059">
    <property type="term" value="P:chromosome segregation"/>
    <property type="evidence" value="ECO:0007669"/>
    <property type="project" value="UniProtKB-KW"/>
</dbReference>
<evidence type="ECO:0000313" key="12">
    <source>
        <dbReference type="EMBL" id="CAG6610147.1"/>
    </source>
</evidence>
<comment type="catalytic activity">
    <reaction evidence="9">
        <text>L-lysyl-[protein] + acetyl-CoA = N(6)-acetyl-L-lysyl-[protein] + CoA + H(+)</text>
        <dbReference type="Rhea" id="RHEA:45948"/>
        <dbReference type="Rhea" id="RHEA-COMP:9752"/>
        <dbReference type="Rhea" id="RHEA-COMP:10731"/>
        <dbReference type="ChEBI" id="CHEBI:15378"/>
        <dbReference type="ChEBI" id="CHEBI:29969"/>
        <dbReference type="ChEBI" id="CHEBI:57287"/>
        <dbReference type="ChEBI" id="CHEBI:57288"/>
        <dbReference type="ChEBI" id="CHEBI:61930"/>
        <dbReference type="EC" id="2.3.1.48"/>
    </reaction>
</comment>
<evidence type="ECO:0000256" key="4">
    <source>
        <dbReference type="ARBA" id="ARBA00022853"/>
    </source>
</evidence>
<dbReference type="EMBL" id="HBUF01203237">
    <property type="protein sequence ID" value="CAG6662654.1"/>
    <property type="molecule type" value="Transcribed_RNA"/>
</dbReference>
<keyword evidence="3" id="KW-0159">Chromosome partition</keyword>
<protein>
    <recommendedName>
        <fullName evidence="8">N-alpha-acetyltransferase 60</fullName>
        <ecNumber evidence="7">2.3.1.259</ecNumber>
        <ecNumber evidence="1">2.3.1.48</ecNumber>
    </recommendedName>
</protein>
<evidence type="ECO:0000256" key="2">
    <source>
        <dbReference type="ARBA" id="ARBA00022679"/>
    </source>
</evidence>
<evidence type="ECO:0000256" key="5">
    <source>
        <dbReference type="ARBA" id="ARBA00023315"/>
    </source>
</evidence>
<accession>A0A8D8PP60</accession>
<proteinExistence type="inferred from homology"/>
<dbReference type="InterPro" id="IPR016181">
    <property type="entry name" value="Acyl_CoA_acyltransferase"/>
</dbReference>
<evidence type="ECO:0000256" key="1">
    <source>
        <dbReference type="ARBA" id="ARBA00013184"/>
    </source>
</evidence>
<dbReference type="InterPro" id="IPR000182">
    <property type="entry name" value="GNAT_dom"/>
</dbReference>
<dbReference type="GO" id="GO:0000139">
    <property type="term" value="C:Golgi membrane"/>
    <property type="evidence" value="ECO:0007669"/>
    <property type="project" value="TreeGrafter"/>
</dbReference>
<dbReference type="PANTHER" id="PTHR14744">
    <property type="entry name" value="N-ALPHA-ACETYLTRANSFERASE 60"/>
    <property type="match status" value="1"/>
</dbReference>
<organism evidence="12">
    <name type="scientific">Cacopsylla melanoneura</name>
    <dbReference type="NCBI Taxonomy" id="428564"/>
    <lineage>
        <taxon>Eukaryota</taxon>
        <taxon>Metazoa</taxon>
        <taxon>Ecdysozoa</taxon>
        <taxon>Arthropoda</taxon>
        <taxon>Hexapoda</taxon>
        <taxon>Insecta</taxon>
        <taxon>Pterygota</taxon>
        <taxon>Neoptera</taxon>
        <taxon>Paraneoptera</taxon>
        <taxon>Hemiptera</taxon>
        <taxon>Sternorrhyncha</taxon>
        <taxon>Psylloidea</taxon>
        <taxon>Psyllidae</taxon>
        <taxon>Psyllinae</taxon>
        <taxon>Cacopsylla</taxon>
    </lineage>
</organism>
<dbReference type="EMBL" id="HBUF01017220">
    <property type="protein sequence ID" value="CAG6610147.1"/>
    <property type="molecule type" value="Transcribed_RNA"/>
</dbReference>
<dbReference type="SUPFAM" id="SSF55729">
    <property type="entry name" value="Acyl-CoA N-acyltransferases (Nat)"/>
    <property type="match status" value="1"/>
</dbReference>
<dbReference type="PANTHER" id="PTHR14744:SF15">
    <property type="entry name" value="N-ALPHA-ACETYLTRANSFERASE 60"/>
    <property type="match status" value="1"/>
</dbReference>
<dbReference type="PROSITE" id="PS51186">
    <property type="entry name" value="GNAT"/>
    <property type="match status" value="1"/>
</dbReference>
<evidence type="ECO:0000256" key="6">
    <source>
        <dbReference type="ARBA" id="ARBA00025774"/>
    </source>
</evidence>
<reference evidence="12" key="1">
    <citation type="submission" date="2021-05" db="EMBL/GenBank/DDBJ databases">
        <authorList>
            <person name="Alioto T."/>
            <person name="Alioto T."/>
            <person name="Gomez Garrido J."/>
        </authorList>
    </citation>
    <scope>NUCLEOTIDE SEQUENCE</scope>
</reference>
<name>A0A8D8PP60_9HEMI</name>
<keyword evidence="2 12" id="KW-0808">Transferase</keyword>
<evidence type="ECO:0000256" key="10">
    <source>
        <dbReference type="ARBA" id="ARBA00048848"/>
    </source>
</evidence>
<dbReference type="EC" id="2.3.1.48" evidence="1"/>
<keyword evidence="5" id="KW-0012">Acyltransferase</keyword>
<dbReference type="EMBL" id="HBUF01203238">
    <property type="protein sequence ID" value="CAG6662655.1"/>
    <property type="molecule type" value="Transcribed_RNA"/>
</dbReference>
<evidence type="ECO:0000256" key="9">
    <source>
        <dbReference type="ARBA" id="ARBA00048017"/>
    </source>
</evidence>
<dbReference type="EMBL" id="HBUF01017219">
    <property type="protein sequence ID" value="CAG6610146.1"/>
    <property type="molecule type" value="Transcribed_RNA"/>
</dbReference>
<evidence type="ECO:0000256" key="7">
    <source>
        <dbReference type="ARBA" id="ARBA00026111"/>
    </source>
</evidence>
<dbReference type="AlphaFoldDB" id="A0A8D8PP60"/>
<dbReference type="Gene3D" id="3.40.630.30">
    <property type="match status" value="1"/>
</dbReference>
<dbReference type="Pfam" id="PF00583">
    <property type="entry name" value="Acetyltransf_1"/>
    <property type="match status" value="1"/>
</dbReference>
<evidence type="ECO:0000259" key="11">
    <source>
        <dbReference type="PROSITE" id="PS51186"/>
    </source>
</evidence>
<comment type="similarity">
    <text evidence="6">Belongs to the acetyltransferase family. NAA60 subfamily.</text>
</comment>
<dbReference type="InterPro" id="IPR045141">
    <property type="entry name" value="NAA60-like"/>
</dbReference>
<evidence type="ECO:0000256" key="8">
    <source>
        <dbReference type="ARBA" id="ARBA00026144"/>
    </source>
</evidence>
<evidence type="ECO:0000256" key="3">
    <source>
        <dbReference type="ARBA" id="ARBA00022829"/>
    </source>
</evidence>
<dbReference type="GO" id="GO:0120518">
    <property type="term" value="F:protein N-terminal-methionine acetyltransferase activity"/>
    <property type="evidence" value="ECO:0007669"/>
    <property type="project" value="UniProtKB-EC"/>
</dbReference>
<comment type="catalytic activity">
    <reaction evidence="10">
        <text>N-terminal L-methionyl-[transmembrane protein] + acetyl-CoA = N-terminal N(alpha)-acetyl-L-methionyl-[transmembrane protein] + CoA + H(+)</text>
        <dbReference type="Rhea" id="RHEA:50604"/>
        <dbReference type="Rhea" id="RHEA-COMP:12745"/>
        <dbReference type="Rhea" id="RHEA-COMP:12746"/>
        <dbReference type="ChEBI" id="CHEBI:15378"/>
        <dbReference type="ChEBI" id="CHEBI:57287"/>
        <dbReference type="ChEBI" id="CHEBI:57288"/>
        <dbReference type="ChEBI" id="CHEBI:64731"/>
        <dbReference type="ChEBI" id="CHEBI:133414"/>
        <dbReference type="EC" id="2.3.1.259"/>
    </reaction>
</comment>
<dbReference type="GO" id="GO:0004402">
    <property type="term" value="F:histone acetyltransferase activity"/>
    <property type="evidence" value="ECO:0007669"/>
    <property type="project" value="TreeGrafter"/>
</dbReference>
<sequence>MNQSFMAAISWYTVERDKSSHYTNNNSIHINNNHSNNSKAVPICGLNNLQLRFLCPSDLKEVQALCQDWFPIDYPLSWYKDITSEPSFYSLAAIYNGVIIGLIVAEIRHYDSLNKEDKDILAGSFDKQIEVGYILSLGVSENYRRNGIASLLLDNLISHLTTAENASCKAIFLHVLTSNAPAIHFYEKRRFRLHSFLPYYYSIKGRSKDGFGYVLYINGGHPAWSLCDYVKHWCETLYRMNVSSWLYKRLTGAVHWVWPGMRRVVVENSTALLSHYS</sequence>
<dbReference type="FunFam" id="3.40.630.30:FF:000092">
    <property type="entry name" value="N-alpha-acetyltransferase 60 isoform X1"/>
    <property type="match status" value="1"/>
</dbReference>
<dbReference type="EC" id="2.3.1.259" evidence="7"/>
<dbReference type="CDD" id="cd04301">
    <property type="entry name" value="NAT_SF"/>
    <property type="match status" value="1"/>
</dbReference>
<feature type="domain" description="N-acetyltransferase" evidence="11">
    <location>
        <begin position="49"/>
        <end position="218"/>
    </location>
</feature>